<dbReference type="AlphaFoldDB" id="A0AAW1M320"/>
<evidence type="ECO:0000313" key="3">
    <source>
        <dbReference type="EMBL" id="KAK9740468.1"/>
    </source>
</evidence>
<organism evidence="3 4">
    <name type="scientific">Saponaria officinalis</name>
    <name type="common">Common soapwort</name>
    <name type="synonym">Lychnis saponaria</name>
    <dbReference type="NCBI Taxonomy" id="3572"/>
    <lineage>
        <taxon>Eukaryota</taxon>
        <taxon>Viridiplantae</taxon>
        <taxon>Streptophyta</taxon>
        <taxon>Embryophyta</taxon>
        <taxon>Tracheophyta</taxon>
        <taxon>Spermatophyta</taxon>
        <taxon>Magnoliopsida</taxon>
        <taxon>eudicotyledons</taxon>
        <taxon>Gunneridae</taxon>
        <taxon>Pentapetalae</taxon>
        <taxon>Caryophyllales</taxon>
        <taxon>Caryophyllaceae</taxon>
        <taxon>Caryophylleae</taxon>
        <taxon>Saponaria</taxon>
    </lineage>
</organism>
<dbReference type="SMART" id="SM00751">
    <property type="entry name" value="BSD"/>
    <property type="match status" value="1"/>
</dbReference>
<proteinExistence type="predicted"/>
<keyword evidence="4" id="KW-1185">Reference proteome</keyword>
<dbReference type="PANTHER" id="PTHR31923">
    <property type="entry name" value="BSD DOMAIN-CONTAINING PROTEIN"/>
    <property type="match status" value="1"/>
</dbReference>
<feature type="domain" description="BSD" evidence="2">
    <location>
        <begin position="184"/>
        <end position="236"/>
    </location>
</feature>
<dbReference type="Gene3D" id="1.10.3970.10">
    <property type="entry name" value="BSD domain"/>
    <property type="match status" value="1"/>
</dbReference>
<feature type="compositionally biased region" description="Acidic residues" evidence="1">
    <location>
        <begin position="95"/>
        <end position="105"/>
    </location>
</feature>
<feature type="region of interest" description="Disordered" evidence="1">
    <location>
        <begin position="13"/>
        <end position="45"/>
    </location>
</feature>
<name>A0AAW1M320_SAPOF</name>
<dbReference type="Proteomes" id="UP001443914">
    <property type="component" value="Unassembled WGS sequence"/>
</dbReference>
<dbReference type="SUPFAM" id="SSF140383">
    <property type="entry name" value="BSD domain-like"/>
    <property type="match status" value="1"/>
</dbReference>
<reference evidence="3" key="1">
    <citation type="submission" date="2024-03" db="EMBL/GenBank/DDBJ databases">
        <title>WGS assembly of Saponaria officinalis var. Norfolk2.</title>
        <authorList>
            <person name="Jenkins J."/>
            <person name="Shu S."/>
            <person name="Grimwood J."/>
            <person name="Barry K."/>
            <person name="Goodstein D."/>
            <person name="Schmutz J."/>
            <person name="Leebens-Mack J."/>
            <person name="Osbourn A."/>
        </authorList>
    </citation>
    <scope>NUCLEOTIDE SEQUENCE [LARGE SCALE GENOMIC DNA]</scope>
    <source>
        <strain evidence="3">JIC</strain>
    </source>
</reference>
<dbReference type="Pfam" id="PF03909">
    <property type="entry name" value="BSD"/>
    <property type="match status" value="1"/>
</dbReference>
<dbReference type="InterPro" id="IPR005607">
    <property type="entry name" value="BSD_dom"/>
</dbReference>
<sequence>MSWLARSIANSLRIDDDDAPSPSHAPPQLTSPDKTVDDIDTDGGDLRGVKEDLTVLRESLTRQLWGVANFLAPPSSIDRGVDSELTRPESTSIADEFDHDDGEDDDDDMNCRKLGLRHDVSTKNCRLRTVNEEDDYLGENGGGGDDDWMREVAGLTEEVLTFAGNIAHHPETWLDFPVEDDEDLDDFPMSEAQKRHTLAVEHLTPRLAALRIELCPAHMSVGFFWKVYFVLLHSRLNKQDAELLSTPEIVEARAEWMQELQKRAKKESDQYHGGRFGSADFDEDFTPRSLQNDHSETHSSWTFASEPATSSTTADSDTEKQAVSTDMQYTEKSIIDEKPYMDINYKTNCAPSVSKRPTFQYVDDDDDDDDWPEDDCLVENGKIFTVGIDEDISFSDLEDDDCCIPVISKPNFQV</sequence>
<feature type="compositionally biased region" description="Low complexity" evidence="1">
    <location>
        <begin position="304"/>
        <end position="315"/>
    </location>
</feature>
<accession>A0AAW1M320</accession>
<dbReference type="PROSITE" id="PS50858">
    <property type="entry name" value="BSD"/>
    <property type="match status" value="1"/>
</dbReference>
<evidence type="ECO:0000259" key="2">
    <source>
        <dbReference type="PROSITE" id="PS50858"/>
    </source>
</evidence>
<feature type="region of interest" description="Disordered" evidence="1">
    <location>
        <begin position="76"/>
        <end position="105"/>
    </location>
</feature>
<comment type="caution">
    <text evidence="3">The sequence shown here is derived from an EMBL/GenBank/DDBJ whole genome shotgun (WGS) entry which is preliminary data.</text>
</comment>
<gene>
    <name evidence="3" type="ORF">RND81_03G038000</name>
</gene>
<protein>
    <recommendedName>
        <fullName evidence="2">BSD domain-containing protein</fullName>
    </recommendedName>
</protein>
<feature type="region of interest" description="Disordered" evidence="1">
    <location>
        <begin position="265"/>
        <end position="328"/>
    </location>
</feature>
<evidence type="ECO:0000313" key="4">
    <source>
        <dbReference type="Proteomes" id="UP001443914"/>
    </source>
</evidence>
<dbReference type="PANTHER" id="PTHR31923:SF27">
    <property type="entry name" value="BSD DOMAIN-CONTAINING PROTEIN"/>
    <property type="match status" value="1"/>
</dbReference>
<evidence type="ECO:0000256" key="1">
    <source>
        <dbReference type="SAM" id="MobiDB-lite"/>
    </source>
</evidence>
<dbReference type="InterPro" id="IPR035925">
    <property type="entry name" value="BSD_dom_sf"/>
</dbReference>
<dbReference type="EMBL" id="JBDFQZ010000003">
    <property type="protein sequence ID" value="KAK9740468.1"/>
    <property type="molecule type" value="Genomic_DNA"/>
</dbReference>